<dbReference type="PANTHER" id="PTHR32089:SF112">
    <property type="entry name" value="LYSOZYME-LIKE PROTEIN-RELATED"/>
    <property type="match status" value="1"/>
</dbReference>
<keyword evidence="1" id="KW-0472">Membrane</keyword>
<dbReference type="Pfam" id="PF00672">
    <property type="entry name" value="HAMP"/>
    <property type="match status" value="1"/>
</dbReference>
<evidence type="ECO:0000313" key="3">
    <source>
        <dbReference type="EMBL" id="BBO72492.1"/>
    </source>
</evidence>
<sequence length="207" mass="23047">MSNPNGYSIQRTMIIYILLIGFAALLVSSEFVMDTHSTALKRELTHNFERYTSGELAQDQVYEPLVRIRNKAMMMVGVILAVVVIVLTMFIKTITEPLQHMVEVSKAISAGDLSRATGVETRNELSQLSAGIDDMSTNLQEIIMLSRSVCDSAGRVTASTMGMMRKEQLTDGGSEAMRHQLSRLESELDMLKQVIEFFKLYSVDGQA</sequence>
<dbReference type="OrthoDB" id="5418443at2"/>
<feature type="transmembrane region" description="Helical" evidence="1">
    <location>
        <begin position="72"/>
        <end position="91"/>
    </location>
</feature>
<dbReference type="SMART" id="SM00304">
    <property type="entry name" value="HAMP"/>
    <property type="match status" value="1"/>
</dbReference>
<gene>
    <name evidence="3" type="ORF">DSCA_64220</name>
</gene>
<evidence type="ECO:0000256" key="1">
    <source>
        <dbReference type="SAM" id="Phobius"/>
    </source>
</evidence>
<dbReference type="PANTHER" id="PTHR32089">
    <property type="entry name" value="METHYL-ACCEPTING CHEMOTAXIS PROTEIN MCPB"/>
    <property type="match status" value="1"/>
</dbReference>
<dbReference type="SUPFAM" id="SSF158472">
    <property type="entry name" value="HAMP domain-like"/>
    <property type="match status" value="1"/>
</dbReference>
<keyword evidence="4" id="KW-1185">Reference proteome</keyword>
<dbReference type="PROSITE" id="PS50885">
    <property type="entry name" value="HAMP"/>
    <property type="match status" value="1"/>
</dbReference>
<dbReference type="InterPro" id="IPR003660">
    <property type="entry name" value="HAMP_dom"/>
</dbReference>
<dbReference type="Proteomes" id="UP000427906">
    <property type="component" value="Chromosome"/>
</dbReference>
<keyword evidence="1" id="KW-0812">Transmembrane</keyword>
<name>A0A5K7YRP8_9BACT</name>
<organism evidence="3 4">
    <name type="scientific">Desulfosarcina alkanivorans</name>
    <dbReference type="NCBI Taxonomy" id="571177"/>
    <lineage>
        <taxon>Bacteria</taxon>
        <taxon>Pseudomonadati</taxon>
        <taxon>Thermodesulfobacteriota</taxon>
        <taxon>Desulfobacteria</taxon>
        <taxon>Desulfobacterales</taxon>
        <taxon>Desulfosarcinaceae</taxon>
        <taxon>Desulfosarcina</taxon>
    </lineage>
</organism>
<dbReference type="KEGG" id="dalk:DSCA_64220"/>
<dbReference type="GO" id="GO:0016020">
    <property type="term" value="C:membrane"/>
    <property type="evidence" value="ECO:0007669"/>
    <property type="project" value="InterPro"/>
</dbReference>
<dbReference type="CDD" id="cd06225">
    <property type="entry name" value="HAMP"/>
    <property type="match status" value="1"/>
</dbReference>
<feature type="transmembrane region" description="Helical" evidence="1">
    <location>
        <begin position="13"/>
        <end position="33"/>
    </location>
</feature>
<accession>A0A5K7YRP8</accession>
<dbReference type="Gene3D" id="6.10.340.10">
    <property type="match status" value="1"/>
</dbReference>
<keyword evidence="1" id="KW-1133">Transmembrane helix</keyword>
<dbReference type="AlphaFoldDB" id="A0A5K7YRP8"/>
<protein>
    <recommendedName>
        <fullName evidence="2">HAMP domain-containing protein</fullName>
    </recommendedName>
</protein>
<proteinExistence type="predicted"/>
<evidence type="ECO:0000259" key="2">
    <source>
        <dbReference type="PROSITE" id="PS50885"/>
    </source>
</evidence>
<feature type="domain" description="HAMP" evidence="2">
    <location>
        <begin position="92"/>
        <end position="144"/>
    </location>
</feature>
<dbReference type="EMBL" id="AP021874">
    <property type="protein sequence ID" value="BBO72492.1"/>
    <property type="molecule type" value="Genomic_DNA"/>
</dbReference>
<dbReference type="RefSeq" id="WP_155320180.1">
    <property type="nucleotide sequence ID" value="NZ_AP021874.1"/>
</dbReference>
<reference evidence="3 4" key="1">
    <citation type="submission" date="2019-11" db="EMBL/GenBank/DDBJ databases">
        <title>Comparative genomics of hydrocarbon-degrading Desulfosarcina strains.</title>
        <authorList>
            <person name="Watanabe M."/>
            <person name="Kojima H."/>
            <person name="Fukui M."/>
        </authorList>
    </citation>
    <scope>NUCLEOTIDE SEQUENCE [LARGE SCALE GENOMIC DNA]</scope>
    <source>
        <strain evidence="3 4">PL12</strain>
    </source>
</reference>
<evidence type="ECO:0000313" key="4">
    <source>
        <dbReference type="Proteomes" id="UP000427906"/>
    </source>
</evidence>
<dbReference type="GO" id="GO:0007165">
    <property type="term" value="P:signal transduction"/>
    <property type="evidence" value="ECO:0007669"/>
    <property type="project" value="InterPro"/>
</dbReference>